<keyword evidence="1" id="KW-0472">Membrane</keyword>
<dbReference type="InterPro" id="IPR049711">
    <property type="entry name" value="PA3371-like"/>
</dbReference>
<dbReference type="EMBL" id="JAMDHD010000004">
    <property type="protein sequence ID" value="MDD0983948.1"/>
    <property type="molecule type" value="Genomic_DNA"/>
</dbReference>
<keyword evidence="3" id="KW-1185">Reference proteome</keyword>
<dbReference type="NCBIfam" id="NF041882">
    <property type="entry name" value="PA3371_fam"/>
    <property type="match status" value="1"/>
</dbReference>
<dbReference type="RefSeq" id="WP_057439704.1">
    <property type="nucleotide sequence ID" value="NZ_JAMDGQ010000054.1"/>
</dbReference>
<dbReference type="Proteomes" id="UP001148189">
    <property type="component" value="Unassembled WGS sequence"/>
</dbReference>
<feature type="transmembrane region" description="Helical" evidence="1">
    <location>
        <begin position="29"/>
        <end position="49"/>
    </location>
</feature>
<evidence type="ECO:0000256" key="1">
    <source>
        <dbReference type="SAM" id="Phobius"/>
    </source>
</evidence>
<protein>
    <submittedName>
        <fullName evidence="2">Uncharacterized protein</fullName>
    </submittedName>
</protein>
<reference evidence="2" key="1">
    <citation type="submission" date="2022-05" db="EMBL/GenBank/DDBJ databases">
        <title>Novel Pseudomonas spp. Isolated from a Rainbow Trout Aquaculture Facility.</title>
        <authorList>
            <person name="Testerman T."/>
            <person name="Graf J."/>
        </authorList>
    </citation>
    <scope>NUCLEOTIDE SEQUENCE</scope>
    <source>
        <strain evidence="2">ID1050</strain>
    </source>
</reference>
<proteinExistence type="predicted"/>
<name>A0ABT5N9B0_9PSED</name>
<evidence type="ECO:0000313" key="3">
    <source>
        <dbReference type="Proteomes" id="UP001148189"/>
    </source>
</evidence>
<accession>A0ABT5N9B0</accession>
<keyword evidence="1" id="KW-0812">Transmembrane</keyword>
<gene>
    <name evidence="2" type="ORF">M5G21_03065</name>
</gene>
<sequence length="59" mass="6463">MTKSVWLFLILAIATGILGLNLPSNDWQALCLGACALFTVALVIAMVVGRRFKFDPILR</sequence>
<organism evidence="2 3">
    <name type="scientific">Pseudomonas shahriarae</name>
    <dbReference type="NCBI Taxonomy" id="2745512"/>
    <lineage>
        <taxon>Bacteria</taxon>
        <taxon>Pseudomonadati</taxon>
        <taxon>Pseudomonadota</taxon>
        <taxon>Gammaproteobacteria</taxon>
        <taxon>Pseudomonadales</taxon>
        <taxon>Pseudomonadaceae</taxon>
        <taxon>Pseudomonas</taxon>
    </lineage>
</organism>
<evidence type="ECO:0000313" key="2">
    <source>
        <dbReference type="EMBL" id="MDD0983948.1"/>
    </source>
</evidence>
<keyword evidence="1" id="KW-1133">Transmembrane helix</keyword>
<comment type="caution">
    <text evidence="2">The sequence shown here is derived from an EMBL/GenBank/DDBJ whole genome shotgun (WGS) entry which is preliminary data.</text>
</comment>